<dbReference type="AlphaFoldDB" id="A0AA47N143"/>
<gene>
    <name evidence="1" type="ORF">N1851_008813</name>
</gene>
<dbReference type="EMBL" id="JAOPHQ010001534">
    <property type="protein sequence ID" value="KAK0150269.1"/>
    <property type="molecule type" value="Genomic_DNA"/>
</dbReference>
<protein>
    <submittedName>
        <fullName evidence="1">Uncharacterized protein</fullName>
    </submittedName>
</protein>
<comment type="caution">
    <text evidence="1">The sequence shown here is derived from an EMBL/GenBank/DDBJ whole genome shotgun (WGS) entry which is preliminary data.</text>
</comment>
<evidence type="ECO:0000313" key="2">
    <source>
        <dbReference type="Proteomes" id="UP001174136"/>
    </source>
</evidence>
<sequence length="207" mass="23935">MPCDPVTPNQYPIVKLTFTKHINKICKTSFFHLRNIAKIRPSLSLRAAEKLVHAFVSSRLDYCNALLIGIPGRSLQRLQHIQNSAARILMRVRKYDHITPVLQSLHWLPVHLRIEYKILLHTHHCLHGEAPTYLTELLTPHTTSRTRSGQSHRLCPPRTKLKTMGDRAFQAAAPRLWNALPDHLRAPQTEDVFKKGLKTFLFRKAYF</sequence>
<organism evidence="1 2">
    <name type="scientific">Merluccius polli</name>
    <name type="common">Benguela hake</name>
    <name type="synonym">Merluccius cadenati</name>
    <dbReference type="NCBI Taxonomy" id="89951"/>
    <lineage>
        <taxon>Eukaryota</taxon>
        <taxon>Metazoa</taxon>
        <taxon>Chordata</taxon>
        <taxon>Craniata</taxon>
        <taxon>Vertebrata</taxon>
        <taxon>Euteleostomi</taxon>
        <taxon>Actinopterygii</taxon>
        <taxon>Neopterygii</taxon>
        <taxon>Teleostei</taxon>
        <taxon>Neoteleostei</taxon>
        <taxon>Acanthomorphata</taxon>
        <taxon>Zeiogadaria</taxon>
        <taxon>Gadariae</taxon>
        <taxon>Gadiformes</taxon>
        <taxon>Gadoidei</taxon>
        <taxon>Merlucciidae</taxon>
        <taxon>Merluccius</taxon>
    </lineage>
</organism>
<keyword evidence="2" id="KW-1185">Reference proteome</keyword>
<dbReference type="PANTHER" id="PTHR33332">
    <property type="entry name" value="REVERSE TRANSCRIPTASE DOMAIN-CONTAINING PROTEIN"/>
    <property type="match status" value="1"/>
</dbReference>
<proteinExistence type="predicted"/>
<name>A0AA47N143_MERPO</name>
<evidence type="ECO:0000313" key="1">
    <source>
        <dbReference type="EMBL" id="KAK0150269.1"/>
    </source>
</evidence>
<accession>A0AA47N143</accession>
<dbReference type="Proteomes" id="UP001174136">
    <property type="component" value="Unassembled WGS sequence"/>
</dbReference>
<reference evidence="1" key="1">
    <citation type="journal article" date="2023" name="Front. Mar. Sci.">
        <title>A new Merluccius polli reference genome to investigate the effects of global change in West African waters.</title>
        <authorList>
            <person name="Mateo J.L."/>
            <person name="Blanco-Fernandez C."/>
            <person name="Garcia-Vazquez E."/>
            <person name="Machado-Schiaffino G."/>
        </authorList>
    </citation>
    <scope>NUCLEOTIDE SEQUENCE</scope>
    <source>
        <strain evidence="1">C29</strain>
        <tissue evidence="1">Fin</tissue>
    </source>
</reference>